<dbReference type="PANTHER" id="PTHR12155">
    <property type="entry name" value="SCHLAFEN"/>
    <property type="match status" value="1"/>
</dbReference>
<protein>
    <recommendedName>
        <fullName evidence="2">Schlafen AlbA-2 domain-containing protein</fullName>
    </recommendedName>
</protein>
<dbReference type="InterPro" id="IPR029684">
    <property type="entry name" value="Schlafen"/>
</dbReference>
<dbReference type="EMBL" id="CAJHNH020002059">
    <property type="protein sequence ID" value="CAG5125452.1"/>
    <property type="molecule type" value="Genomic_DNA"/>
</dbReference>
<dbReference type="OrthoDB" id="5954290at2759"/>
<feature type="non-terminal residue" evidence="3">
    <location>
        <position position="1"/>
    </location>
</feature>
<feature type="domain" description="Schlafen AlbA-2" evidence="2">
    <location>
        <begin position="121"/>
        <end position="227"/>
    </location>
</feature>
<dbReference type="Proteomes" id="UP000678393">
    <property type="component" value="Unassembled WGS sequence"/>
</dbReference>
<feature type="region of interest" description="Disordered" evidence="1">
    <location>
        <begin position="239"/>
        <end position="271"/>
    </location>
</feature>
<accession>A0A8S3ZEI5</accession>
<evidence type="ECO:0000259" key="2">
    <source>
        <dbReference type="Pfam" id="PF04326"/>
    </source>
</evidence>
<keyword evidence="4" id="KW-1185">Reference proteome</keyword>
<evidence type="ECO:0000256" key="1">
    <source>
        <dbReference type="SAM" id="MobiDB-lite"/>
    </source>
</evidence>
<organism evidence="3 4">
    <name type="scientific">Candidula unifasciata</name>
    <dbReference type="NCBI Taxonomy" id="100452"/>
    <lineage>
        <taxon>Eukaryota</taxon>
        <taxon>Metazoa</taxon>
        <taxon>Spiralia</taxon>
        <taxon>Lophotrochozoa</taxon>
        <taxon>Mollusca</taxon>
        <taxon>Gastropoda</taxon>
        <taxon>Heterobranchia</taxon>
        <taxon>Euthyneura</taxon>
        <taxon>Panpulmonata</taxon>
        <taxon>Eupulmonata</taxon>
        <taxon>Stylommatophora</taxon>
        <taxon>Helicina</taxon>
        <taxon>Helicoidea</taxon>
        <taxon>Geomitridae</taxon>
        <taxon>Candidula</taxon>
    </lineage>
</organism>
<sequence>ALNTFWRKIVHSIHNHTYDVIFDPHIDDRSAALKQTQAQPKPPEQVHATTEITSSFTRLPKVLPDVEEDKPVMISEKTSTTVIEPCFFPHRRFYLASETPEWPEKNVVFLKEDPLLDSMRCFRNTLAKYVCAFLNSEDAAIYFGVSATGQVIGFYIDHKSEDTLVLDIDYVMKAIQPGVPISAYHVTFAKVINAQGHVEPNRVVLEVKVQGLMPVEYKYSYCGDSFIWMDNKLHKLNDFTSSGTQEPSTSGGCRHRGDSGQDSRSGPRQVNNASAWQAAVAAVKRALDKATVGTTKEVPDKVAEEDTLNKTRDVVVNMAITKVATDNPTEPAFTFIPCTMALIFGTQSYHGNV</sequence>
<dbReference type="AlphaFoldDB" id="A0A8S3ZEI5"/>
<gene>
    <name evidence="3" type="ORF">CUNI_LOCUS11010</name>
</gene>
<dbReference type="InterPro" id="IPR038461">
    <property type="entry name" value="Schlafen_AlbA_2_dom_sf"/>
</dbReference>
<evidence type="ECO:0000313" key="3">
    <source>
        <dbReference type="EMBL" id="CAG5125452.1"/>
    </source>
</evidence>
<name>A0A8S3ZEI5_9EUPU</name>
<dbReference type="Gene3D" id="3.30.950.30">
    <property type="entry name" value="Schlafen, AAA domain"/>
    <property type="match status" value="1"/>
</dbReference>
<dbReference type="InterPro" id="IPR007421">
    <property type="entry name" value="Schlafen_AlbA_2_dom"/>
</dbReference>
<dbReference type="PANTHER" id="PTHR12155:SF41">
    <property type="entry name" value="SCHLAFEN ALBA-2 DOMAIN-CONTAINING PROTEIN"/>
    <property type="match status" value="1"/>
</dbReference>
<feature type="compositionally biased region" description="Polar residues" evidence="1">
    <location>
        <begin position="262"/>
        <end position="271"/>
    </location>
</feature>
<dbReference type="Pfam" id="PF04326">
    <property type="entry name" value="SLFN_AlbA_2"/>
    <property type="match status" value="1"/>
</dbReference>
<proteinExistence type="predicted"/>
<feature type="compositionally biased region" description="Polar residues" evidence="1">
    <location>
        <begin position="239"/>
        <end position="251"/>
    </location>
</feature>
<comment type="caution">
    <text evidence="3">The sequence shown here is derived from an EMBL/GenBank/DDBJ whole genome shotgun (WGS) entry which is preliminary data.</text>
</comment>
<evidence type="ECO:0000313" key="4">
    <source>
        <dbReference type="Proteomes" id="UP000678393"/>
    </source>
</evidence>
<reference evidence="3" key="1">
    <citation type="submission" date="2021-04" db="EMBL/GenBank/DDBJ databases">
        <authorList>
            <consortium name="Molecular Ecology Group"/>
        </authorList>
    </citation>
    <scope>NUCLEOTIDE SEQUENCE</scope>
</reference>